<dbReference type="PANTHER" id="PTHR30121">
    <property type="entry name" value="UNCHARACTERIZED PROTEIN YJGR-RELATED"/>
    <property type="match status" value="1"/>
</dbReference>
<dbReference type="RefSeq" id="WP_048048774.1">
    <property type="nucleotide sequence ID" value="NZ_JJPJ01000016.1"/>
</dbReference>
<dbReference type="Proteomes" id="UP000034279">
    <property type="component" value="Unassembled WGS sequence"/>
</dbReference>
<comment type="caution">
    <text evidence="3">The sequence shown here is derived from an EMBL/GenBank/DDBJ whole genome shotgun (WGS) entry which is preliminary data.</text>
</comment>
<evidence type="ECO:0000256" key="1">
    <source>
        <dbReference type="SAM" id="MobiDB-lite"/>
    </source>
</evidence>
<accession>A0A0F8JBH7</accession>
<evidence type="ECO:0000313" key="3">
    <source>
        <dbReference type="EMBL" id="KKG66190.1"/>
    </source>
</evidence>
<dbReference type="PATRIC" id="fig|2209.67.peg.3336"/>
<dbReference type="Gene3D" id="3.40.50.300">
    <property type="entry name" value="P-loop containing nucleotide triphosphate hydrolases"/>
    <property type="match status" value="2"/>
</dbReference>
<dbReference type="EMBL" id="JJPJ01000016">
    <property type="protein sequence ID" value="KKG66190.1"/>
    <property type="molecule type" value="Genomic_DNA"/>
</dbReference>
<feature type="region of interest" description="Disordered" evidence="1">
    <location>
        <begin position="822"/>
        <end position="852"/>
    </location>
</feature>
<proteinExistence type="predicted"/>
<dbReference type="PANTHER" id="PTHR30121:SF6">
    <property type="entry name" value="SLR6007 PROTEIN"/>
    <property type="match status" value="1"/>
</dbReference>
<dbReference type="Proteomes" id="UP000034566">
    <property type="component" value="Unassembled WGS sequence"/>
</dbReference>
<organism evidence="3 4">
    <name type="scientific">Methanosarcina mazei</name>
    <name type="common">Methanosarcina frisia</name>
    <dbReference type="NCBI Taxonomy" id="2209"/>
    <lineage>
        <taxon>Archaea</taxon>
        <taxon>Methanobacteriati</taxon>
        <taxon>Methanobacteriota</taxon>
        <taxon>Stenosarchaea group</taxon>
        <taxon>Methanomicrobia</taxon>
        <taxon>Methanosarcinales</taxon>
        <taxon>Methanosarcinaceae</taxon>
        <taxon>Methanosarcina</taxon>
    </lineage>
</organism>
<dbReference type="SUPFAM" id="SSF52540">
    <property type="entry name" value="P-loop containing nucleoside triphosphate hydrolases"/>
    <property type="match status" value="1"/>
</dbReference>
<feature type="compositionally biased region" description="Basic and acidic residues" evidence="1">
    <location>
        <begin position="822"/>
        <end position="832"/>
    </location>
</feature>
<name>A0A0F8JBH7_METMZ</name>
<dbReference type="InterPro" id="IPR027417">
    <property type="entry name" value="P-loop_NTPase"/>
</dbReference>
<dbReference type="AlphaFoldDB" id="A0A0F8JBH7"/>
<gene>
    <name evidence="2" type="ORF">DU45_19025</name>
    <name evidence="3" type="ORF">DU64_15340</name>
</gene>
<evidence type="ECO:0000313" key="4">
    <source>
        <dbReference type="Proteomes" id="UP000034279"/>
    </source>
</evidence>
<reference evidence="4 5" key="1">
    <citation type="journal article" date="2015" name="ISME J.">
        <title>Genomic and phenotypic differentiation among Methanosarcina mazei populations from Columbia River sediment.</title>
        <authorList>
            <person name="Youngblut N.D."/>
            <person name="Wirth J.S."/>
            <person name="Henriksen J.R."/>
            <person name="Smith M."/>
            <person name="Simon H."/>
            <person name="Metcalf W.W."/>
            <person name="Whitaker R.J."/>
        </authorList>
    </citation>
    <scope>NUCLEOTIDE SEQUENCE [LARGE SCALE GENOMIC DNA]</scope>
    <source>
        <strain evidence="3 4">3.F.T.1A.2</strain>
        <strain evidence="2 5">3.F.T.1A.4</strain>
    </source>
</reference>
<evidence type="ECO:0000313" key="5">
    <source>
        <dbReference type="Proteomes" id="UP000034566"/>
    </source>
</evidence>
<sequence>MSFIVDSVKNVKRKWNNAGEKATDISWNRSIARKILPSRIEIFDTNLIFNQRTVVRCLVCGLPTDAGSEGYPRDFNSKTIEKIQALSFKGVKIMMSNGLIQLPGSHTKETLQRANFDAAKQQNFNREEKAGSEDLELMMKSRDIIQNYSEIYNKSQKTFHASFIVVLKGPHKKVFEAESQIISIIRGESVEVGIPTRKQFEMLQTALPGPDSEPRSWVEVRTDAAAVLSAATNLNSRTDNAGLYFGKDLLTNNNVVYDLDRIASRQAVVCGATRSGKTYAFLLLLMRLVTMRKARVIYTTPKADEGTNYRAVASFFGDLGSIADIGVNGTEYLNPLDILIDEESLGLNNLDKKARKYIYEKVYDQKKDILIHAHRVWLQHEFTSNMESYLDESLDWAYEQAGVYRDEPDSFKNQMPVYSNLRFKWELDKANDSLGSKQRTAEALFNKTYQFSETGLFNRYNRQTAGLNLNKDFIIVDMAGVPEAIKPFMSVIVNGTLATRFSTDVERETYLAVDEAAVYLRDKELCGNLLKTLTQGGSHKFYLWVATQQASDFKKNNVSDEFQTNTFINIILGNNLKNAMGTAKEYFDLTEEECSILSTCTVGEGILLFGDERVPIRFESTPLEHRTIKGEGYEDQKATADVGFSFDRKYKWLIRDQKMIISDWIEGDPTGLMQQGYEKHFVQRVGKTGRVAAFLPKGAIKNGLMKIPHLGTMTLDHYASVVQLGALMQDEKFDEIEVNHNDKEDLKGKKNGKILKLEYEIKGSHTTEQLIKKKAAALEDGSEVRFICSSSDYPFISGAVGEDYTLSRGAAVTDFLRDFGKPGKQEPLDAEKPVFATSPELADETEGLETCN</sequence>
<dbReference type="InterPro" id="IPR051162">
    <property type="entry name" value="T4SS_component"/>
</dbReference>
<protein>
    <submittedName>
        <fullName evidence="3">Uncharacterized protein</fullName>
    </submittedName>
</protein>
<dbReference type="EMBL" id="JJPK01000055">
    <property type="protein sequence ID" value="KKG62229.1"/>
    <property type="molecule type" value="Genomic_DNA"/>
</dbReference>
<feature type="compositionally biased region" description="Acidic residues" evidence="1">
    <location>
        <begin position="841"/>
        <end position="852"/>
    </location>
</feature>
<evidence type="ECO:0000313" key="2">
    <source>
        <dbReference type="EMBL" id="KKG62229.1"/>
    </source>
</evidence>